<sequence>MALQKILGLIAVKKSGEGFPLPLMFSVISPDDVLRLIRPGSDYLLLISYSGV</sequence>
<protein>
    <submittedName>
        <fullName evidence="1">Uncharacterized protein</fullName>
    </submittedName>
</protein>
<comment type="caution">
    <text evidence="1">The sequence shown here is derived from an EMBL/GenBank/DDBJ whole genome shotgun (WGS) entry which is preliminary data.</text>
</comment>
<evidence type="ECO:0000313" key="1">
    <source>
        <dbReference type="EMBL" id="EHD05938.1"/>
    </source>
</evidence>
<dbReference type="Proteomes" id="UP000004776">
    <property type="component" value="Unassembled WGS sequence"/>
</dbReference>
<dbReference type="EMBL" id="AFCW01000427">
    <property type="protein sequence ID" value="EHD05938.1"/>
    <property type="molecule type" value="Genomic_DNA"/>
</dbReference>
<name>G5RS99_SALET</name>
<organism evidence="1 2">
    <name type="scientific">Salmonella enterica subsp. enterica serovar Urbana str. R8-2977</name>
    <dbReference type="NCBI Taxonomy" id="913084"/>
    <lineage>
        <taxon>Bacteria</taxon>
        <taxon>Pseudomonadati</taxon>
        <taxon>Pseudomonadota</taxon>
        <taxon>Gammaproteobacteria</taxon>
        <taxon>Enterobacterales</taxon>
        <taxon>Enterobacteriaceae</taxon>
        <taxon>Salmonella</taxon>
    </lineage>
</organism>
<gene>
    <name evidence="1" type="ORF">LTSEURB_1067</name>
</gene>
<evidence type="ECO:0000313" key="2">
    <source>
        <dbReference type="Proteomes" id="UP000004776"/>
    </source>
</evidence>
<dbReference type="AlphaFoldDB" id="G5RS99"/>
<accession>G5RS99</accession>
<proteinExistence type="predicted"/>
<reference evidence="1 2" key="1">
    <citation type="journal article" date="2011" name="BMC Genomics">
        <title>Genome sequencing reveals diversification of virulence factor content and possible host adaptation in distinct subpopulations of Salmonella enterica.</title>
        <authorList>
            <person name="den Bakker H.C."/>
            <person name="Moreno Switt A.I."/>
            <person name="Govoni G."/>
            <person name="Cummings C.A."/>
            <person name="Ranieri M.L."/>
            <person name="Degoricija L."/>
            <person name="Hoelzer K."/>
            <person name="Rodriguez-Rivera L.D."/>
            <person name="Brown S."/>
            <person name="Bolchacova E."/>
            <person name="Furtado M.R."/>
            <person name="Wiedmann M."/>
        </authorList>
    </citation>
    <scope>NUCLEOTIDE SEQUENCE [LARGE SCALE GENOMIC DNA]</scope>
    <source>
        <strain evidence="1 2">R8-2977</strain>
    </source>
</reference>